<keyword evidence="2" id="KW-1185">Reference proteome</keyword>
<organism evidence="1 2">
    <name type="scientific">Stylosanthes scabra</name>
    <dbReference type="NCBI Taxonomy" id="79078"/>
    <lineage>
        <taxon>Eukaryota</taxon>
        <taxon>Viridiplantae</taxon>
        <taxon>Streptophyta</taxon>
        <taxon>Embryophyta</taxon>
        <taxon>Tracheophyta</taxon>
        <taxon>Spermatophyta</taxon>
        <taxon>Magnoliopsida</taxon>
        <taxon>eudicotyledons</taxon>
        <taxon>Gunneridae</taxon>
        <taxon>Pentapetalae</taxon>
        <taxon>rosids</taxon>
        <taxon>fabids</taxon>
        <taxon>Fabales</taxon>
        <taxon>Fabaceae</taxon>
        <taxon>Papilionoideae</taxon>
        <taxon>50 kb inversion clade</taxon>
        <taxon>dalbergioids sensu lato</taxon>
        <taxon>Dalbergieae</taxon>
        <taxon>Pterocarpus clade</taxon>
        <taxon>Stylosanthes</taxon>
    </lineage>
</organism>
<name>A0ABU6TVX4_9FABA</name>
<protein>
    <submittedName>
        <fullName evidence="1">Uncharacterized protein</fullName>
    </submittedName>
</protein>
<evidence type="ECO:0000313" key="2">
    <source>
        <dbReference type="Proteomes" id="UP001341840"/>
    </source>
</evidence>
<comment type="caution">
    <text evidence="1">The sequence shown here is derived from an EMBL/GenBank/DDBJ whole genome shotgun (WGS) entry which is preliminary data.</text>
</comment>
<dbReference type="EMBL" id="JASCZI010092431">
    <property type="protein sequence ID" value="MED6152360.1"/>
    <property type="molecule type" value="Genomic_DNA"/>
</dbReference>
<gene>
    <name evidence="1" type="ORF">PIB30_091250</name>
</gene>
<reference evidence="1 2" key="1">
    <citation type="journal article" date="2023" name="Plants (Basel)">
        <title>Bridging the Gap: Combining Genomics and Transcriptomics Approaches to Understand Stylosanthes scabra, an Orphan Legume from the Brazilian Caatinga.</title>
        <authorList>
            <person name="Ferreira-Neto J.R.C."/>
            <person name="da Silva M.D."/>
            <person name="Binneck E."/>
            <person name="de Melo N.F."/>
            <person name="da Silva R.H."/>
            <person name="de Melo A.L.T.M."/>
            <person name="Pandolfi V."/>
            <person name="Bustamante F.O."/>
            <person name="Brasileiro-Vidal A.C."/>
            <person name="Benko-Iseppon A.M."/>
        </authorList>
    </citation>
    <scope>NUCLEOTIDE SEQUENCE [LARGE SCALE GENOMIC DNA]</scope>
    <source>
        <tissue evidence="1">Leaves</tissue>
    </source>
</reference>
<proteinExistence type="predicted"/>
<evidence type="ECO:0000313" key="1">
    <source>
        <dbReference type="EMBL" id="MED6152360.1"/>
    </source>
</evidence>
<dbReference type="Proteomes" id="UP001341840">
    <property type="component" value="Unassembled WGS sequence"/>
</dbReference>
<sequence length="114" mass="12428">MGDNARRTAQVWRQRQRPACSVRRGGGELWLLQFCWSSRLENERSLSGISNFMGIRGRGRGFPARVPATASGEFCPPSPSPQGKFPAYGAPFGAFPTGIPAAWGTLTGLIEHEH</sequence>
<accession>A0ABU6TVX4</accession>